<evidence type="ECO:0000313" key="3">
    <source>
        <dbReference type="Proteomes" id="UP000075515"/>
    </source>
</evidence>
<accession>A0A150SFN2</accession>
<protein>
    <submittedName>
        <fullName evidence="2">Uncharacterized protein</fullName>
    </submittedName>
</protein>
<dbReference type="AlphaFoldDB" id="A0A150SFN2"/>
<proteinExistence type="predicted"/>
<evidence type="ECO:0000256" key="1">
    <source>
        <dbReference type="SAM" id="MobiDB-lite"/>
    </source>
</evidence>
<organism evidence="2 3">
    <name type="scientific">Sorangium cellulosum</name>
    <name type="common">Polyangium cellulosum</name>
    <dbReference type="NCBI Taxonomy" id="56"/>
    <lineage>
        <taxon>Bacteria</taxon>
        <taxon>Pseudomonadati</taxon>
        <taxon>Myxococcota</taxon>
        <taxon>Polyangia</taxon>
        <taxon>Polyangiales</taxon>
        <taxon>Polyangiaceae</taxon>
        <taxon>Sorangium</taxon>
    </lineage>
</organism>
<comment type="caution">
    <text evidence="2">The sequence shown here is derived from an EMBL/GenBank/DDBJ whole genome shotgun (WGS) entry which is preliminary data.</text>
</comment>
<evidence type="ECO:0000313" key="2">
    <source>
        <dbReference type="EMBL" id="KYF75097.1"/>
    </source>
</evidence>
<reference evidence="2 3" key="1">
    <citation type="submission" date="2014-02" db="EMBL/GenBank/DDBJ databases">
        <title>The small core and large imbalanced accessory genome model reveals a collaborative survival strategy of Sorangium cellulosum strains in nature.</title>
        <authorList>
            <person name="Han K."/>
            <person name="Peng R."/>
            <person name="Blom J."/>
            <person name="Li Y.-Z."/>
        </authorList>
    </citation>
    <scope>NUCLEOTIDE SEQUENCE [LARGE SCALE GENOMIC DNA]</scope>
    <source>
        <strain evidence="2 3">So0149</strain>
    </source>
</reference>
<dbReference type="EMBL" id="JEMC01004183">
    <property type="protein sequence ID" value="KYF75097.1"/>
    <property type="molecule type" value="Genomic_DNA"/>
</dbReference>
<dbReference type="Proteomes" id="UP000075515">
    <property type="component" value="Unassembled WGS sequence"/>
</dbReference>
<sequence>MLEDRRQQREPGRGPLARALVALAQDDGDRLQQEALTLGACGAHPAPVDERRRRRLERVAVLDREIREAGDQAAEAELPHGRGELALEQGDDIVDGRELIDVRKRGDRQHAHREDRSQERRDRLVDGVVGRGALRLRDDMIADGAERAVDEHVDALGGGVRPICRGLPGPAALQRARGEIVLDRGVAVLHELREALLLGQGADLPEGEEPAAGGEDIQVEDRFERSIHGILPSGEARNVHE</sequence>
<gene>
    <name evidence="2" type="ORF">BE18_52700</name>
</gene>
<name>A0A150SFN2_SORCE</name>
<feature type="region of interest" description="Disordered" evidence="1">
    <location>
        <begin position="104"/>
        <end position="123"/>
    </location>
</feature>